<feature type="signal peptide" evidence="1">
    <location>
        <begin position="1"/>
        <end position="23"/>
    </location>
</feature>
<dbReference type="Proteomes" id="UP000298438">
    <property type="component" value="Unassembled WGS sequence"/>
</dbReference>
<comment type="caution">
    <text evidence="3">The sequence shown here is derived from an EMBL/GenBank/DDBJ whole genome shotgun (WGS) entry which is preliminary data.</text>
</comment>
<keyword evidence="4" id="KW-1185">Reference proteome</keyword>
<sequence>MRFLPALLTAAALLVGVAAPASAALVSTTMNGVEIGSHHYNVTFWQEGNDTTFNQVFGTGFPGFIFTDETEAGDAAQIILNTANSTGFDVTPGSNTAGQNGFVLAFGSTADLYSAYTGWLDTPGNSFQGLFGPFNDQNRTASNVLSFAILERADVTPVPEPGSALLMGVALGAAALARRRRAA</sequence>
<dbReference type="NCBIfam" id="TIGR02595">
    <property type="entry name" value="PEP_CTERM"/>
    <property type="match status" value="1"/>
</dbReference>
<organism evidence="3 4">
    <name type="scientific">Zemynaea arenosa</name>
    <dbReference type="NCBI Taxonomy" id="2561931"/>
    <lineage>
        <taxon>Bacteria</taxon>
        <taxon>Pseudomonadati</taxon>
        <taxon>Pseudomonadota</taxon>
        <taxon>Betaproteobacteria</taxon>
        <taxon>Burkholderiales</taxon>
        <taxon>Oxalobacteraceae</taxon>
        <taxon>Telluria group</taxon>
        <taxon>Zemynaea</taxon>
    </lineage>
</organism>
<evidence type="ECO:0000313" key="4">
    <source>
        <dbReference type="Proteomes" id="UP000298438"/>
    </source>
</evidence>
<accession>A0A4Y9S661</accession>
<dbReference type="InterPro" id="IPR013424">
    <property type="entry name" value="Ice-binding_C"/>
</dbReference>
<feature type="domain" description="Ice-binding protein C-terminal" evidence="2">
    <location>
        <begin position="157"/>
        <end position="181"/>
    </location>
</feature>
<feature type="chain" id="PRO_5021387489" evidence="1">
    <location>
        <begin position="24"/>
        <end position="183"/>
    </location>
</feature>
<evidence type="ECO:0000259" key="2">
    <source>
        <dbReference type="Pfam" id="PF07589"/>
    </source>
</evidence>
<reference evidence="3 4" key="1">
    <citation type="submission" date="2019-03" db="EMBL/GenBank/DDBJ databases">
        <title>Draft Genome Sequence of Massilia arenosa sp. nov., a Novel Massilia Species Isolated from a Sandy-loam Maize Soil.</title>
        <authorList>
            <person name="Raths R."/>
            <person name="Peta V."/>
            <person name="Bucking H."/>
        </authorList>
    </citation>
    <scope>NUCLEOTIDE SEQUENCE [LARGE SCALE GENOMIC DNA]</scope>
    <source>
        <strain evidence="3 4">MC02</strain>
    </source>
</reference>
<keyword evidence="1" id="KW-0732">Signal</keyword>
<gene>
    <name evidence="3" type="ORF">E4L96_15135</name>
</gene>
<dbReference type="RefSeq" id="WP_135208060.1">
    <property type="nucleotide sequence ID" value="NZ_SPVF01000193.1"/>
</dbReference>
<dbReference type="EMBL" id="SPVF01000193">
    <property type="protein sequence ID" value="TFW17015.1"/>
    <property type="molecule type" value="Genomic_DNA"/>
</dbReference>
<name>A0A4Y9S661_9BURK</name>
<dbReference type="AlphaFoldDB" id="A0A4Y9S661"/>
<protein>
    <submittedName>
        <fullName evidence="3">PEP-CTERM sorting domain-containing protein</fullName>
    </submittedName>
</protein>
<proteinExistence type="predicted"/>
<evidence type="ECO:0000313" key="3">
    <source>
        <dbReference type="EMBL" id="TFW17015.1"/>
    </source>
</evidence>
<evidence type="ECO:0000256" key="1">
    <source>
        <dbReference type="SAM" id="SignalP"/>
    </source>
</evidence>
<dbReference type="Pfam" id="PF07589">
    <property type="entry name" value="PEP-CTERM"/>
    <property type="match status" value="1"/>
</dbReference>